<dbReference type="WBParaSite" id="ECPE_0000165801-mRNA-1">
    <property type="protein sequence ID" value="ECPE_0000165801-mRNA-1"/>
    <property type="gene ID" value="ECPE_0000165801"/>
</dbReference>
<sequence>LSSSQAVSSAPVLELREYPRRVLNGEVVDPQQINSMKFDQLSMNMDAKLRLASNRYDVGTGLWLGSLFMIILGTPNGYHPFFLGLIQFHTRSTLNRALHAGR</sequence>
<protein>
    <submittedName>
        <fullName evidence="1">HCO3_cotransp domain-containing protein</fullName>
    </submittedName>
</protein>
<reference evidence="1" key="1">
    <citation type="submission" date="2016-06" db="UniProtKB">
        <authorList>
            <consortium name="WormBaseParasite"/>
        </authorList>
    </citation>
    <scope>IDENTIFICATION</scope>
</reference>
<dbReference type="AlphaFoldDB" id="A0A183A3X3"/>
<evidence type="ECO:0000313" key="1">
    <source>
        <dbReference type="WBParaSite" id="ECPE_0000165801-mRNA-1"/>
    </source>
</evidence>
<name>A0A183A3X3_9TREM</name>
<proteinExistence type="predicted"/>
<organism evidence="1">
    <name type="scientific">Echinostoma caproni</name>
    <dbReference type="NCBI Taxonomy" id="27848"/>
    <lineage>
        <taxon>Eukaryota</taxon>
        <taxon>Metazoa</taxon>
        <taxon>Spiralia</taxon>
        <taxon>Lophotrochozoa</taxon>
        <taxon>Platyhelminthes</taxon>
        <taxon>Trematoda</taxon>
        <taxon>Digenea</taxon>
        <taxon>Plagiorchiida</taxon>
        <taxon>Echinostomata</taxon>
        <taxon>Echinostomatoidea</taxon>
        <taxon>Echinostomatidae</taxon>
        <taxon>Echinostoma</taxon>
    </lineage>
</organism>
<accession>A0A183A3X3</accession>